<reference evidence="2" key="1">
    <citation type="journal article" date="2021" name="Proc. Natl. Acad. Sci. U.S.A.">
        <title>A Catalog of Tens of Thousands of Viruses from Human Metagenomes Reveals Hidden Associations with Chronic Diseases.</title>
        <authorList>
            <person name="Tisza M.J."/>
            <person name="Buck C.B."/>
        </authorList>
    </citation>
    <scope>NUCLEOTIDE SEQUENCE</scope>
    <source>
        <strain evidence="2">Ctpbe1</strain>
    </source>
</reference>
<sequence length="180" mass="20701">MSGWIKLHRKITEWEWYGDANTFRVFMHLLLTANYEDKRWRNIDVKRGQIITGRMELAQTLSLSERQIRTALDKLKTSGVIAIKTTNQYSLITVENYSCFQDFSTENVQPKAQQPTNQKSAESPINDQPRVRPMSTTQEEKNLKTKISSLHSDILSKNSHKPVVSKKMSFADLLKSKGIA</sequence>
<accession>A0A8S5NQ62</accession>
<feature type="compositionally biased region" description="Polar residues" evidence="1">
    <location>
        <begin position="108"/>
        <end position="126"/>
    </location>
</feature>
<evidence type="ECO:0000256" key="1">
    <source>
        <dbReference type="SAM" id="MobiDB-lite"/>
    </source>
</evidence>
<feature type="region of interest" description="Disordered" evidence="1">
    <location>
        <begin position="108"/>
        <end position="145"/>
    </location>
</feature>
<organism evidence="2">
    <name type="scientific">Siphoviridae sp. ctpbe1</name>
    <dbReference type="NCBI Taxonomy" id="2826466"/>
    <lineage>
        <taxon>Viruses</taxon>
        <taxon>Duplodnaviria</taxon>
        <taxon>Heunggongvirae</taxon>
        <taxon>Uroviricota</taxon>
        <taxon>Caudoviricetes</taxon>
    </lineage>
</organism>
<dbReference type="Gene3D" id="1.10.10.10">
    <property type="entry name" value="Winged helix-like DNA-binding domain superfamily/Winged helix DNA-binding domain"/>
    <property type="match status" value="1"/>
</dbReference>
<name>A0A8S5NQ62_9CAUD</name>
<dbReference type="EMBL" id="BK015216">
    <property type="protein sequence ID" value="DAD96368.1"/>
    <property type="molecule type" value="Genomic_DNA"/>
</dbReference>
<proteinExistence type="predicted"/>
<dbReference type="InterPro" id="IPR036388">
    <property type="entry name" value="WH-like_DNA-bd_sf"/>
</dbReference>
<protein>
    <submittedName>
        <fullName evidence="2">Replisome organizer</fullName>
    </submittedName>
</protein>
<evidence type="ECO:0000313" key="2">
    <source>
        <dbReference type="EMBL" id="DAD96368.1"/>
    </source>
</evidence>